<gene>
    <name evidence="2" type="ORF">POL25_30505</name>
</gene>
<evidence type="ECO:0008006" key="4">
    <source>
        <dbReference type="Google" id="ProtNLM"/>
    </source>
</evidence>
<evidence type="ECO:0000256" key="1">
    <source>
        <dbReference type="SAM" id="Phobius"/>
    </source>
</evidence>
<feature type="transmembrane region" description="Helical" evidence="1">
    <location>
        <begin position="38"/>
        <end position="60"/>
    </location>
</feature>
<protein>
    <recommendedName>
        <fullName evidence="4">DUF304 domain-containing protein</fullName>
    </recommendedName>
</protein>
<dbReference type="Proteomes" id="UP001221686">
    <property type="component" value="Unassembled WGS sequence"/>
</dbReference>
<proteinExistence type="predicted"/>
<sequence length="205" mass="22721">MPEAVIEDPFRPFTVEVDDGTRLVLSRRRTAADWRRRVGLWLAVVTIAALQVLIFGVLLYREMALANALKGVSFLLPLYICLRVVLYCFLLEAPLRIVAVRGEVTLEFQAAARRHSEPAFGLQALEARPARAKMKRGAPRWLELKVRTHARTLRVGSLDLDPLAEPIREAAAQAAAAKLAALLGVPLELRPDPDADLLRDDSGVE</sequence>
<name>A0ABT5E8P5_9BACT</name>
<accession>A0ABT5E8P5</accession>
<organism evidence="2 3">
    <name type="scientific">Nannocystis bainbridge</name>
    <dbReference type="NCBI Taxonomy" id="2995303"/>
    <lineage>
        <taxon>Bacteria</taxon>
        <taxon>Pseudomonadati</taxon>
        <taxon>Myxococcota</taxon>
        <taxon>Polyangia</taxon>
        <taxon>Nannocystales</taxon>
        <taxon>Nannocystaceae</taxon>
        <taxon>Nannocystis</taxon>
    </lineage>
</organism>
<dbReference type="EMBL" id="JAQNDL010000003">
    <property type="protein sequence ID" value="MDC0721278.1"/>
    <property type="molecule type" value="Genomic_DNA"/>
</dbReference>
<evidence type="ECO:0000313" key="3">
    <source>
        <dbReference type="Proteomes" id="UP001221686"/>
    </source>
</evidence>
<evidence type="ECO:0000313" key="2">
    <source>
        <dbReference type="EMBL" id="MDC0721278.1"/>
    </source>
</evidence>
<keyword evidence="1" id="KW-0472">Membrane</keyword>
<dbReference type="RefSeq" id="WP_272089780.1">
    <property type="nucleotide sequence ID" value="NZ_JAQNDL010000003.1"/>
</dbReference>
<comment type="caution">
    <text evidence="2">The sequence shown here is derived from an EMBL/GenBank/DDBJ whole genome shotgun (WGS) entry which is preliminary data.</text>
</comment>
<keyword evidence="1" id="KW-1133">Transmembrane helix</keyword>
<reference evidence="2 3" key="1">
    <citation type="submission" date="2022-11" db="EMBL/GenBank/DDBJ databases">
        <title>Minimal conservation of predation-associated metabolite biosynthetic gene clusters underscores biosynthetic potential of Myxococcota including descriptions for ten novel species: Archangium lansinium sp. nov., Myxococcus landrumus sp. nov., Nannocystis bai.</title>
        <authorList>
            <person name="Ahearne A."/>
            <person name="Stevens C."/>
            <person name="Dowd S."/>
        </authorList>
    </citation>
    <scope>NUCLEOTIDE SEQUENCE [LARGE SCALE GENOMIC DNA]</scope>
    <source>
        <strain evidence="2 3">BB15-2</strain>
    </source>
</reference>
<feature type="transmembrane region" description="Helical" evidence="1">
    <location>
        <begin position="72"/>
        <end position="91"/>
    </location>
</feature>
<keyword evidence="3" id="KW-1185">Reference proteome</keyword>
<keyword evidence="1" id="KW-0812">Transmembrane</keyword>